<name>A0ABT0CEN2_THEVL</name>
<evidence type="ECO:0000313" key="3">
    <source>
        <dbReference type="Proteomes" id="UP000830835"/>
    </source>
</evidence>
<organism evidence="2 3">
    <name type="scientific">Thermostichus vulcanus str. 'Rupite'</name>
    <dbReference type="NCBI Taxonomy" id="2813851"/>
    <lineage>
        <taxon>Bacteria</taxon>
        <taxon>Bacillati</taxon>
        <taxon>Cyanobacteriota</taxon>
        <taxon>Cyanophyceae</taxon>
        <taxon>Thermostichales</taxon>
        <taxon>Thermostichaceae</taxon>
        <taxon>Thermostichus</taxon>
    </lineage>
</organism>
<dbReference type="SUPFAM" id="SSF53335">
    <property type="entry name" value="S-adenosyl-L-methionine-dependent methyltransferases"/>
    <property type="match status" value="1"/>
</dbReference>
<accession>A0ABT0CEN2</accession>
<comment type="caution">
    <text evidence="2">The sequence shown here is derived from an EMBL/GenBank/DDBJ whole genome shotgun (WGS) entry which is preliminary data.</text>
</comment>
<evidence type="ECO:0000259" key="1">
    <source>
        <dbReference type="Pfam" id="PF13847"/>
    </source>
</evidence>
<evidence type="ECO:0000313" key="2">
    <source>
        <dbReference type="EMBL" id="MCJ2544238.1"/>
    </source>
</evidence>
<feature type="domain" description="Methyltransferase" evidence="1">
    <location>
        <begin position="57"/>
        <end position="177"/>
    </location>
</feature>
<dbReference type="CDD" id="cd02440">
    <property type="entry name" value="AdoMet_MTases"/>
    <property type="match status" value="1"/>
</dbReference>
<dbReference type="Pfam" id="PF13847">
    <property type="entry name" value="Methyltransf_31"/>
    <property type="match status" value="1"/>
</dbReference>
<dbReference type="RefSeq" id="WP_244352579.1">
    <property type="nucleotide sequence ID" value="NZ_JAFIRA010000052.1"/>
</dbReference>
<keyword evidence="2" id="KW-0808">Transferase</keyword>
<dbReference type="PANTHER" id="PTHR45128">
    <property type="entry name" value="METHYLTRANSFERASE TYPE 11"/>
    <property type="match status" value="1"/>
</dbReference>
<proteinExistence type="predicted"/>
<reference evidence="2" key="1">
    <citation type="submission" date="2021-02" db="EMBL/GenBank/DDBJ databases">
        <title>The CRISPR/cas machinery reduction and long-range gene transfer in the hot spring cyanobacterium Synechococcus.</title>
        <authorList>
            <person name="Dvorak P."/>
            <person name="Jahodarova E."/>
            <person name="Hasler P."/>
            <person name="Poulickova A."/>
        </authorList>
    </citation>
    <scope>NUCLEOTIDE SEQUENCE</scope>
    <source>
        <strain evidence="2">Rupite</strain>
    </source>
</reference>
<sequence>MPEQSIPSLVQAQFDEFPYPNVPIEQTVTDNSALFANSITTARYLRERKVVDPAGKLMLNAGCGSGWETLVLATANPGAHYIGVDISAESIKMAQQRFQFHQIEDVRFEVMDITDMTSLGEQFDFIACNDVLYLLDDPVAGLRGMRQVLKPDGIIRTNVHSLYQRQFIFHMQDAMELLGVMDEPASKAVPILRELMDALHEGSFVKSHWNGDAIKTTTGILANFLLRSDKGFTVPQVFEMLRQAELEFVSMVNWQQWKLERVLNKPVPYAMRSIKKLSQEELLHFIELIFPNMTRLIDFWCGHPSGATPPQPFSHEEWWNGSVQAHPLLLRLNARAAFENAIRDNGPVNINGWPGAEGNISVDPFSVRWLIEAFGEKPVPVQALVVQAMELMDWTQEEAFNQVLANLKFLEERLVLLLNSPFR</sequence>
<dbReference type="GO" id="GO:0032259">
    <property type="term" value="P:methylation"/>
    <property type="evidence" value="ECO:0007669"/>
    <property type="project" value="UniProtKB-KW"/>
</dbReference>
<dbReference type="Gene3D" id="3.40.50.150">
    <property type="entry name" value="Vaccinia Virus protein VP39"/>
    <property type="match status" value="1"/>
</dbReference>
<dbReference type="PANTHER" id="PTHR45128:SF1">
    <property type="entry name" value="S-ADENOSYLMETHIONINE-DEPENDENT METHYLTRANSFERASE RV2258C"/>
    <property type="match status" value="1"/>
</dbReference>
<protein>
    <submittedName>
        <fullName evidence="2">Class I SAM-dependent methyltransferase</fullName>
    </submittedName>
</protein>
<keyword evidence="2" id="KW-0489">Methyltransferase</keyword>
<dbReference type="InterPro" id="IPR025714">
    <property type="entry name" value="Methyltranfer_dom"/>
</dbReference>
<dbReference type="InterPro" id="IPR053173">
    <property type="entry name" value="SAM-binding_MTase"/>
</dbReference>
<keyword evidence="3" id="KW-1185">Reference proteome</keyword>
<dbReference type="GO" id="GO:0008168">
    <property type="term" value="F:methyltransferase activity"/>
    <property type="evidence" value="ECO:0007669"/>
    <property type="project" value="UniProtKB-KW"/>
</dbReference>
<dbReference type="InterPro" id="IPR029063">
    <property type="entry name" value="SAM-dependent_MTases_sf"/>
</dbReference>
<gene>
    <name evidence="2" type="ORF">JX360_15220</name>
</gene>
<dbReference type="Proteomes" id="UP000830835">
    <property type="component" value="Unassembled WGS sequence"/>
</dbReference>
<dbReference type="EMBL" id="JAFIRA010000052">
    <property type="protein sequence ID" value="MCJ2544238.1"/>
    <property type="molecule type" value="Genomic_DNA"/>
</dbReference>